<protein>
    <submittedName>
        <fullName evidence="1">Uncharacterized protein</fullName>
    </submittedName>
</protein>
<comment type="caution">
    <text evidence="1">The sequence shown here is derived from an EMBL/GenBank/DDBJ whole genome shotgun (WGS) entry which is preliminary data.</text>
</comment>
<accession>A0ACC2QNT1</accession>
<dbReference type="EMBL" id="CM056795">
    <property type="protein sequence ID" value="KAJ8720472.1"/>
    <property type="molecule type" value="Genomic_DNA"/>
</dbReference>
<keyword evidence="2" id="KW-1185">Reference proteome</keyword>
<name>A0ACC2QNT1_9NEOP</name>
<evidence type="ECO:0000313" key="1">
    <source>
        <dbReference type="EMBL" id="KAJ8720472.1"/>
    </source>
</evidence>
<organism evidence="1 2">
    <name type="scientific">Mythimna loreyi</name>
    <dbReference type="NCBI Taxonomy" id="667449"/>
    <lineage>
        <taxon>Eukaryota</taxon>
        <taxon>Metazoa</taxon>
        <taxon>Ecdysozoa</taxon>
        <taxon>Arthropoda</taxon>
        <taxon>Hexapoda</taxon>
        <taxon>Insecta</taxon>
        <taxon>Pterygota</taxon>
        <taxon>Neoptera</taxon>
        <taxon>Endopterygota</taxon>
        <taxon>Lepidoptera</taxon>
        <taxon>Glossata</taxon>
        <taxon>Ditrysia</taxon>
        <taxon>Noctuoidea</taxon>
        <taxon>Noctuidae</taxon>
        <taxon>Noctuinae</taxon>
        <taxon>Hadenini</taxon>
        <taxon>Mythimna</taxon>
    </lineage>
</organism>
<dbReference type="Proteomes" id="UP001231649">
    <property type="component" value="Chromosome 19"/>
</dbReference>
<reference evidence="1" key="1">
    <citation type="submission" date="2023-03" db="EMBL/GenBank/DDBJ databases">
        <title>Chromosome-level genomes of two armyworms, Mythimna separata and Mythimna loreyi, provide insights into the biosynthesis and reception of sex pheromones.</title>
        <authorList>
            <person name="Zhao H."/>
        </authorList>
    </citation>
    <scope>NUCLEOTIDE SEQUENCE</scope>
    <source>
        <strain evidence="1">BeijingLab</strain>
    </source>
</reference>
<evidence type="ECO:0000313" key="2">
    <source>
        <dbReference type="Proteomes" id="UP001231649"/>
    </source>
</evidence>
<proteinExistence type="predicted"/>
<gene>
    <name evidence="1" type="ORF">PYW08_005937</name>
</gene>
<sequence length="668" mass="76122">MLINFENYNVGSCFNRQSMLRGGSLILIKNLIKFKTRKDIVALSIEHNIELSCVELDRHIIVCVYRPPNYHNYSIFESVMEEVMAKLSTGNKQVIVCGDFNVNILEDNTDSGRLLNLFKSFNLLNVFTEPTRTTTTTATCIDNVFCSCNYLEKAIVNCLPSDHSGLMVTFESIIPIQQVQIQFRPITSGKLNKFNSTLIDKLGNWNIAVNNGNILYNDFFSMVETEFNKNFEKKTKSICPQFKFSDWATKGIRLSRERLFELYGLKPIINTETFNKYVATYSKMFKNTCKAAKALYISNKVKTADNKIKTVWKIINNETNRNKTHNNDYTLETDHGLISDNKIVAEEFVNFFTSIPIKTTETLDSSPSQAFDLLQANVAACQTEFNFKHINPKTVMKAFKQIKVKLTEDLWGMSIKVCTSIIETIAPYLALIFNLCIDQGVFPDLMKCSKVIPLFKSGDSKNTNNYRPVSVLPVFSKIFEKVMLDQMLNYFNTNNILHDKQYGFTKGRCTTDAGVSLLKHIFDAWEEAQDAIGIFCDLSKAFDCVDHETLLLKLEHYGLGITALRLIKSYLNDRQQLVQINGVNSSKLNVKMGVPQGSILGPFLFLVYINDLPNLLQNKLNMVLFADDTSLIFKINRKTNNFDDENNAILQVQNWFTANNLVLNGKKN</sequence>